<evidence type="ECO:0000313" key="2">
    <source>
        <dbReference type="EMBL" id="HIX35274.1"/>
    </source>
</evidence>
<dbReference type="Proteomes" id="UP000824231">
    <property type="component" value="Unassembled WGS sequence"/>
</dbReference>
<reference evidence="2" key="1">
    <citation type="journal article" date="2021" name="PeerJ">
        <title>Extensive microbial diversity within the chicken gut microbiome revealed by metagenomics and culture.</title>
        <authorList>
            <person name="Gilroy R."/>
            <person name="Ravi A."/>
            <person name="Getino M."/>
            <person name="Pursley I."/>
            <person name="Horton D.L."/>
            <person name="Alikhan N.F."/>
            <person name="Baker D."/>
            <person name="Gharbi K."/>
            <person name="Hall N."/>
            <person name="Watson M."/>
            <person name="Adriaenssens E.M."/>
            <person name="Foster-Nyarko E."/>
            <person name="Jarju S."/>
            <person name="Secka A."/>
            <person name="Antonio M."/>
            <person name="Oren A."/>
            <person name="Chaudhuri R.R."/>
            <person name="La Ragione R."/>
            <person name="Hildebrand F."/>
            <person name="Pallen M.J."/>
        </authorList>
    </citation>
    <scope>NUCLEOTIDE SEQUENCE</scope>
    <source>
        <strain evidence="2">ChiSxjej3B15-572</strain>
    </source>
</reference>
<proteinExistence type="predicted"/>
<sequence>MAVQSVFNKQVVNDGTTAQVNLQIKNVNYNDQTNNVPKAAAYNWDEETLGKYESSNSESSLRQYGDPQLIASHSNNDWAI</sequence>
<accession>A0A9D1VHT8</accession>
<name>A0A9D1VHT8_9LACO</name>
<evidence type="ECO:0000313" key="3">
    <source>
        <dbReference type="Proteomes" id="UP000824231"/>
    </source>
</evidence>
<feature type="region of interest" description="Disordered" evidence="1">
    <location>
        <begin position="53"/>
        <end position="80"/>
    </location>
</feature>
<comment type="caution">
    <text evidence="2">The sequence shown here is derived from an EMBL/GenBank/DDBJ whole genome shotgun (WGS) entry which is preliminary data.</text>
</comment>
<dbReference type="AlphaFoldDB" id="A0A9D1VHT8"/>
<reference evidence="2" key="2">
    <citation type="submission" date="2021-04" db="EMBL/GenBank/DDBJ databases">
        <authorList>
            <person name="Gilroy R."/>
        </authorList>
    </citation>
    <scope>NUCLEOTIDE SEQUENCE</scope>
    <source>
        <strain evidence="2">ChiSxjej3B15-572</strain>
    </source>
</reference>
<dbReference type="EMBL" id="DXFH01000008">
    <property type="protein sequence ID" value="HIX35274.1"/>
    <property type="molecule type" value="Genomic_DNA"/>
</dbReference>
<organism evidence="2 3">
    <name type="scientific">Candidatus Limosilactobacillus merdigallinarum</name>
    <dbReference type="NCBI Taxonomy" id="2838652"/>
    <lineage>
        <taxon>Bacteria</taxon>
        <taxon>Bacillati</taxon>
        <taxon>Bacillota</taxon>
        <taxon>Bacilli</taxon>
        <taxon>Lactobacillales</taxon>
        <taxon>Lactobacillaceae</taxon>
        <taxon>Limosilactobacillus</taxon>
    </lineage>
</organism>
<protein>
    <submittedName>
        <fullName evidence="2">Uncharacterized protein</fullName>
    </submittedName>
</protein>
<feature type="compositionally biased region" description="Polar residues" evidence="1">
    <location>
        <begin position="71"/>
        <end position="80"/>
    </location>
</feature>
<gene>
    <name evidence="2" type="ORF">H9856_02520</name>
</gene>
<feature type="compositionally biased region" description="Polar residues" evidence="1">
    <location>
        <begin position="53"/>
        <end position="62"/>
    </location>
</feature>
<evidence type="ECO:0000256" key="1">
    <source>
        <dbReference type="SAM" id="MobiDB-lite"/>
    </source>
</evidence>